<evidence type="ECO:0000313" key="2">
    <source>
        <dbReference type="EMBL" id="VVD83700.1"/>
    </source>
</evidence>
<evidence type="ECO:0008006" key="4">
    <source>
        <dbReference type="Google" id="ProtNLM"/>
    </source>
</evidence>
<feature type="transmembrane region" description="Helical" evidence="1">
    <location>
        <begin position="79"/>
        <end position="99"/>
    </location>
</feature>
<organism evidence="2 3">
    <name type="scientific">Pandoraea horticolens</name>
    <dbReference type="NCBI Taxonomy" id="2508298"/>
    <lineage>
        <taxon>Bacteria</taxon>
        <taxon>Pseudomonadati</taxon>
        <taxon>Pseudomonadota</taxon>
        <taxon>Betaproteobacteria</taxon>
        <taxon>Burkholderiales</taxon>
        <taxon>Burkholderiaceae</taxon>
        <taxon>Pandoraea</taxon>
    </lineage>
</organism>
<gene>
    <name evidence="2" type="ORF">PHO31112_01249</name>
</gene>
<keyword evidence="1" id="KW-0472">Membrane</keyword>
<keyword evidence="1" id="KW-1133">Transmembrane helix</keyword>
<dbReference type="EMBL" id="CABPSM010000002">
    <property type="protein sequence ID" value="VVD83700.1"/>
    <property type="molecule type" value="Genomic_DNA"/>
</dbReference>
<keyword evidence="1" id="KW-0812">Transmembrane</keyword>
<protein>
    <recommendedName>
        <fullName evidence="4">DUF2975 domain-containing protein</fullName>
    </recommendedName>
</protein>
<proteinExistence type="predicted"/>
<keyword evidence="3" id="KW-1185">Reference proteome</keyword>
<dbReference type="InterPro" id="IPR021354">
    <property type="entry name" value="DUF2975"/>
</dbReference>
<dbReference type="RefSeq" id="WP_150619676.1">
    <property type="nucleotide sequence ID" value="NZ_CABPSM010000002.1"/>
</dbReference>
<evidence type="ECO:0000256" key="1">
    <source>
        <dbReference type="SAM" id="Phobius"/>
    </source>
</evidence>
<dbReference type="AlphaFoldDB" id="A0A5E4T6E8"/>
<name>A0A5E4T6E8_9BURK</name>
<reference evidence="2 3" key="1">
    <citation type="submission" date="2019-08" db="EMBL/GenBank/DDBJ databases">
        <authorList>
            <person name="Peeters C."/>
        </authorList>
    </citation>
    <scope>NUCLEOTIDE SEQUENCE [LARGE SCALE GENOMIC DNA]</scope>
    <source>
        <strain evidence="2 3">LMG 31112</strain>
    </source>
</reference>
<dbReference type="Proteomes" id="UP000343317">
    <property type="component" value="Unassembled WGS sequence"/>
</dbReference>
<feature type="transmembrane region" description="Helical" evidence="1">
    <location>
        <begin position="120"/>
        <end position="145"/>
    </location>
</feature>
<sequence>MVPNKTLPPGASAGLPEPPRRIARIRRLSNVMAWACLTVPVLLVLGMLRYWTATSAADVFRHAGLGIAPPATIDALSRVGGFAISMVPLAALVFGLLAARQCFQLFANDQALTAAAVRSLRTFALAMAVSAALQPLAGAALSVLLSTLSTERTWSLAVNVGSDTLLQLLFSGIVVVIAWVLVEATEIADEHRQFV</sequence>
<accession>A0A5E4T6E8</accession>
<dbReference type="Pfam" id="PF11188">
    <property type="entry name" value="DUF2975"/>
    <property type="match status" value="1"/>
</dbReference>
<evidence type="ECO:0000313" key="3">
    <source>
        <dbReference type="Proteomes" id="UP000343317"/>
    </source>
</evidence>
<feature type="transmembrane region" description="Helical" evidence="1">
    <location>
        <begin position="31"/>
        <end position="51"/>
    </location>
</feature>
<feature type="transmembrane region" description="Helical" evidence="1">
    <location>
        <begin position="165"/>
        <end position="182"/>
    </location>
</feature>